<proteinExistence type="predicted"/>
<organism evidence="1 2">
    <name type="scientific">Botryotinia fuckeliana (strain T4)</name>
    <name type="common">Noble rot fungus</name>
    <name type="synonym">Botrytis cinerea</name>
    <dbReference type="NCBI Taxonomy" id="999810"/>
    <lineage>
        <taxon>Eukaryota</taxon>
        <taxon>Fungi</taxon>
        <taxon>Dikarya</taxon>
        <taxon>Ascomycota</taxon>
        <taxon>Pezizomycotina</taxon>
        <taxon>Leotiomycetes</taxon>
        <taxon>Helotiales</taxon>
        <taxon>Sclerotiniaceae</taxon>
        <taxon>Botrytis</taxon>
    </lineage>
</organism>
<dbReference type="InParanoid" id="G2XNS0"/>
<reference evidence="2" key="1">
    <citation type="journal article" date="2011" name="PLoS Genet.">
        <title>Genomic analysis of the necrotrophic fungal pathogens Sclerotinia sclerotiorum and Botrytis cinerea.</title>
        <authorList>
            <person name="Amselem J."/>
            <person name="Cuomo C.A."/>
            <person name="van Kan J.A."/>
            <person name="Viaud M."/>
            <person name="Benito E.P."/>
            <person name="Couloux A."/>
            <person name="Coutinho P.M."/>
            <person name="de Vries R.P."/>
            <person name="Dyer P.S."/>
            <person name="Fillinger S."/>
            <person name="Fournier E."/>
            <person name="Gout L."/>
            <person name="Hahn M."/>
            <person name="Kohn L."/>
            <person name="Lapalu N."/>
            <person name="Plummer K.M."/>
            <person name="Pradier J.M."/>
            <person name="Quevillon E."/>
            <person name="Sharon A."/>
            <person name="Simon A."/>
            <person name="ten Have A."/>
            <person name="Tudzynski B."/>
            <person name="Tudzynski P."/>
            <person name="Wincker P."/>
            <person name="Andrew M."/>
            <person name="Anthouard V."/>
            <person name="Beever R.E."/>
            <person name="Beffa R."/>
            <person name="Benoit I."/>
            <person name="Bouzid O."/>
            <person name="Brault B."/>
            <person name="Chen Z."/>
            <person name="Choquer M."/>
            <person name="Collemare J."/>
            <person name="Cotton P."/>
            <person name="Danchin E.G."/>
            <person name="Da Silva C."/>
            <person name="Gautier A."/>
            <person name="Giraud C."/>
            <person name="Giraud T."/>
            <person name="Gonzalez C."/>
            <person name="Grossetete S."/>
            <person name="Guldener U."/>
            <person name="Henrissat B."/>
            <person name="Howlett B.J."/>
            <person name="Kodira C."/>
            <person name="Kretschmer M."/>
            <person name="Lappartient A."/>
            <person name="Leroch M."/>
            <person name="Levis C."/>
            <person name="Mauceli E."/>
            <person name="Neuveglise C."/>
            <person name="Oeser B."/>
            <person name="Pearson M."/>
            <person name="Poulain J."/>
            <person name="Poussereau N."/>
            <person name="Quesneville H."/>
            <person name="Rascle C."/>
            <person name="Schumacher J."/>
            <person name="Segurens B."/>
            <person name="Sexton A."/>
            <person name="Silva E."/>
            <person name="Sirven C."/>
            <person name="Soanes D.M."/>
            <person name="Talbot N.J."/>
            <person name="Templeton M."/>
            <person name="Yandava C."/>
            <person name="Yarden O."/>
            <person name="Zeng Q."/>
            <person name="Rollins J.A."/>
            <person name="Lebrun M.H."/>
            <person name="Dickman M."/>
        </authorList>
    </citation>
    <scope>NUCLEOTIDE SEQUENCE [LARGE SCALE GENOMIC DNA]</scope>
    <source>
        <strain evidence="2">T4</strain>
    </source>
</reference>
<dbReference type="Proteomes" id="UP000008177">
    <property type="component" value="Unplaced contigs"/>
</dbReference>
<dbReference type="AlphaFoldDB" id="G2XNS0"/>
<name>G2XNS0_BOTF4</name>
<gene>
    <name evidence="1" type="ORF">BofuT4_uP076090.1</name>
</gene>
<sequence>MISCHPIQARVHRNAREEMFMLKFRFPDSIRALPSIAPELNLDAAYFMVRDKDDKED</sequence>
<evidence type="ECO:0000313" key="1">
    <source>
        <dbReference type="EMBL" id="CCD42526.1"/>
    </source>
</evidence>
<dbReference type="EMBL" id="FQ790246">
    <property type="protein sequence ID" value="CCD42526.1"/>
    <property type="molecule type" value="Genomic_DNA"/>
</dbReference>
<dbReference type="HOGENOM" id="CLU_2996249_0_0_1"/>
<evidence type="ECO:0000313" key="2">
    <source>
        <dbReference type="Proteomes" id="UP000008177"/>
    </source>
</evidence>
<accession>G2XNS0</accession>
<protein>
    <submittedName>
        <fullName evidence="1">Uncharacterized protein</fullName>
    </submittedName>
</protein>